<protein>
    <submittedName>
        <fullName evidence="3">rRNA 2'-O-methyltransferase fibrillarin-like</fullName>
    </submittedName>
</protein>
<proteinExistence type="predicted"/>
<evidence type="ECO:0000313" key="2">
    <source>
        <dbReference type="Proteomes" id="UP000818029"/>
    </source>
</evidence>
<evidence type="ECO:0000256" key="1">
    <source>
        <dbReference type="SAM" id="MobiDB-lite"/>
    </source>
</evidence>
<organism evidence="2 3">
    <name type="scientific">Gossypium hirsutum</name>
    <name type="common">Upland cotton</name>
    <name type="synonym">Gossypium mexicanum</name>
    <dbReference type="NCBI Taxonomy" id="3635"/>
    <lineage>
        <taxon>Eukaryota</taxon>
        <taxon>Viridiplantae</taxon>
        <taxon>Streptophyta</taxon>
        <taxon>Embryophyta</taxon>
        <taxon>Tracheophyta</taxon>
        <taxon>Spermatophyta</taxon>
        <taxon>Magnoliopsida</taxon>
        <taxon>eudicotyledons</taxon>
        <taxon>Gunneridae</taxon>
        <taxon>Pentapetalae</taxon>
        <taxon>rosids</taxon>
        <taxon>malvids</taxon>
        <taxon>Malvales</taxon>
        <taxon>Malvaceae</taxon>
        <taxon>Malvoideae</taxon>
        <taxon>Gossypium</taxon>
    </lineage>
</organism>
<keyword evidence="2" id="KW-1185">Reference proteome</keyword>
<gene>
    <name evidence="3" type="primary">LOC121219135</name>
</gene>
<feature type="compositionally biased region" description="Gly residues" evidence="1">
    <location>
        <begin position="67"/>
        <end position="86"/>
    </location>
</feature>
<dbReference type="GeneID" id="121219135"/>
<dbReference type="Proteomes" id="UP000818029">
    <property type="component" value="Chromosome D07"/>
</dbReference>
<reference evidence="2" key="1">
    <citation type="journal article" date="2020" name="Nat. Genet.">
        <title>Genomic diversifications of five Gossypium allopolyploid species and their impact on cotton improvement.</title>
        <authorList>
            <person name="Chen Z.J."/>
            <person name="Sreedasyam A."/>
            <person name="Ando A."/>
            <person name="Song Q."/>
            <person name="De Santiago L.M."/>
            <person name="Hulse-Kemp A.M."/>
            <person name="Ding M."/>
            <person name="Ye W."/>
            <person name="Kirkbride R.C."/>
            <person name="Jenkins J."/>
            <person name="Plott C."/>
            <person name="Lovell J."/>
            <person name="Lin Y.M."/>
            <person name="Vaughn R."/>
            <person name="Liu B."/>
            <person name="Simpson S."/>
            <person name="Scheffler B.E."/>
            <person name="Wen L."/>
            <person name="Saski C.A."/>
            <person name="Grover C.E."/>
            <person name="Hu G."/>
            <person name="Conover J.L."/>
            <person name="Carlson J.W."/>
            <person name="Shu S."/>
            <person name="Boston L.B."/>
            <person name="Williams M."/>
            <person name="Peterson D.G."/>
            <person name="McGee K."/>
            <person name="Jones D.C."/>
            <person name="Wendel J.F."/>
            <person name="Stelly D.M."/>
            <person name="Grimwood J."/>
            <person name="Schmutz J."/>
        </authorList>
    </citation>
    <scope>NUCLEOTIDE SEQUENCE [LARGE SCALE GENOMIC DNA]</scope>
    <source>
        <strain evidence="2">cv. TM-1</strain>
    </source>
</reference>
<evidence type="ECO:0000313" key="3">
    <source>
        <dbReference type="RefSeq" id="XP_040952747.1"/>
    </source>
</evidence>
<sequence>MGLCRFCLGTYKIKVCGNAHIAKLQAGSLFPEEKGCTLYSPNQQVMSLGNGGGHGGASGGVRRVGRGGRGGGAAADNGGGHGGASGGVRRVGCGGRGGGAAADNGGS</sequence>
<reference evidence="3" key="2">
    <citation type="submission" date="2025-08" db="UniProtKB">
        <authorList>
            <consortium name="RefSeq"/>
        </authorList>
    </citation>
    <scope>IDENTIFICATION</scope>
</reference>
<dbReference type="RefSeq" id="XP_040952747.1">
    <property type="nucleotide sequence ID" value="XM_041096813.1"/>
</dbReference>
<feature type="region of interest" description="Disordered" evidence="1">
    <location>
        <begin position="47"/>
        <end position="86"/>
    </location>
</feature>
<feature type="compositionally biased region" description="Gly residues" evidence="1">
    <location>
        <begin position="49"/>
        <end position="59"/>
    </location>
</feature>
<accession>A0ABM3AD51</accession>
<name>A0ABM3AD51_GOSHI</name>